<dbReference type="SUPFAM" id="SSF144232">
    <property type="entry name" value="HIT/MYND zinc finger-like"/>
    <property type="match status" value="1"/>
</dbReference>
<dbReference type="PANTHER" id="PTHR10655:SF70">
    <property type="entry name" value="PHOSPHOLIPASE_CARBOXYLESTERASE_THIOESTERASE DOMAIN-CONTAINING PROTEIN"/>
    <property type="match status" value="1"/>
</dbReference>
<organism evidence="7">
    <name type="scientific">Ditylum brightwellii</name>
    <dbReference type="NCBI Taxonomy" id="49249"/>
    <lineage>
        <taxon>Eukaryota</taxon>
        <taxon>Sar</taxon>
        <taxon>Stramenopiles</taxon>
        <taxon>Ochrophyta</taxon>
        <taxon>Bacillariophyta</taxon>
        <taxon>Mediophyceae</taxon>
        <taxon>Lithodesmiophycidae</taxon>
        <taxon>Lithodesmiales</taxon>
        <taxon>Lithodesmiaceae</taxon>
        <taxon>Ditylum</taxon>
    </lineage>
</organism>
<name>A0A6U3UIX6_9STRA</name>
<sequence length="432" mass="47870">MSAAAAAARICHYCHKQNIKLYKCSKCKNDTYRVCSTSCQKKDYKRHKQTCLVASSSSSSSSSIQYCEEEQQQSNHDGIQARLEVLQSKEGGEEEEKEVWKDAGPIHLTPSMMHDLDSNSANSSNNNTIASIPTTRKLLKQKVQSTLQKSLPKCTRQLLQGSFISTSSNNNKNSNYTYQHSNDKIDTNVLLLFHGAGDSHDPYSTFANTMSLPQTATLSLHASSCGNDDEGFVTLPFGLGHTWFEEMDYVISGDVLPKHDGRRLTSLTRASRLVRKIISSLLPKEGEEGGWSPECIFLFGYSAGACLVMEVCRTLAHHSIYTLGGAICVAGGIQHESKTSTYCTTPKPLTPILIMTGAQDEIYPPGAAIQSSKLYNNNNNTSSSKKNNVVTIYNQPNKRHEMICKKEEVQAMMEFLSKLLVRRFVAMEDMCT</sequence>
<evidence type="ECO:0000256" key="1">
    <source>
        <dbReference type="ARBA" id="ARBA00006499"/>
    </source>
</evidence>
<feature type="domain" description="MYND-type" evidence="6">
    <location>
        <begin position="11"/>
        <end position="51"/>
    </location>
</feature>
<evidence type="ECO:0000256" key="4">
    <source>
        <dbReference type="ARBA" id="ARBA00022833"/>
    </source>
</evidence>
<dbReference type="PROSITE" id="PS50865">
    <property type="entry name" value="ZF_MYND_2"/>
    <property type="match status" value="1"/>
</dbReference>
<keyword evidence="2" id="KW-0479">Metal-binding</keyword>
<dbReference type="Gene3D" id="6.10.140.2220">
    <property type="match status" value="1"/>
</dbReference>
<dbReference type="PANTHER" id="PTHR10655">
    <property type="entry name" value="LYSOPHOSPHOLIPASE-RELATED"/>
    <property type="match status" value="1"/>
</dbReference>
<dbReference type="InterPro" id="IPR050565">
    <property type="entry name" value="LYPA1-2/EST-like"/>
</dbReference>
<proteinExistence type="inferred from homology"/>
<dbReference type="Pfam" id="PF02230">
    <property type="entry name" value="Abhydrolase_2"/>
    <property type="match status" value="1"/>
</dbReference>
<keyword evidence="3 5" id="KW-0863">Zinc-finger</keyword>
<dbReference type="InterPro" id="IPR003140">
    <property type="entry name" value="PLipase/COase/thioEstase"/>
</dbReference>
<dbReference type="GO" id="GO:0008474">
    <property type="term" value="F:palmitoyl-(protein) hydrolase activity"/>
    <property type="evidence" value="ECO:0007669"/>
    <property type="project" value="TreeGrafter"/>
</dbReference>
<dbReference type="EMBL" id="HBGN01035620">
    <property type="protein sequence ID" value="CAD9353234.1"/>
    <property type="molecule type" value="Transcribed_RNA"/>
</dbReference>
<evidence type="ECO:0000256" key="2">
    <source>
        <dbReference type="ARBA" id="ARBA00022723"/>
    </source>
</evidence>
<evidence type="ECO:0000256" key="3">
    <source>
        <dbReference type="ARBA" id="ARBA00022771"/>
    </source>
</evidence>
<dbReference type="InterPro" id="IPR002893">
    <property type="entry name" value="Znf_MYND"/>
</dbReference>
<dbReference type="AlphaFoldDB" id="A0A6U3UIX6"/>
<dbReference type="GO" id="GO:0052689">
    <property type="term" value="F:carboxylic ester hydrolase activity"/>
    <property type="evidence" value="ECO:0007669"/>
    <property type="project" value="TreeGrafter"/>
</dbReference>
<gene>
    <name evidence="7" type="ORF">DBRI1063_LOCUS22872</name>
    <name evidence="8" type="ORF">DBRI1063_LOCUS22873</name>
</gene>
<evidence type="ECO:0000313" key="8">
    <source>
        <dbReference type="EMBL" id="CAD9353236.1"/>
    </source>
</evidence>
<dbReference type="InterPro" id="IPR029058">
    <property type="entry name" value="AB_hydrolase_fold"/>
</dbReference>
<protein>
    <recommendedName>
        <fullName evidence="6">MYND-type domain-containing protein</fullName>
    </recommendedName>
</protein>
<evidence type="ECO:0000259" key="6">
    <source>
        <dbReference type="PROSITE" id="PS50865"/>
    </source>
</evidence>
<dbReference type="Gene3D" id="3.40.50.1820">
    <property type="entry name" value="alpha/beta hydrolase"/>
    <property type="match status" value="1"/>
</dbReference>
<dbReference type="Pfam" id="PF01753">
    <property type="entry name" value="zf-MYND"/>
    <property type="match status" value="1"/>
</dbReference>
<dbReference type="GO" id="GO:0005737">
    <property type="term" value="C:cytoplasm"/>
    <property type="evidence" value="ECO:0007669"/>
    <property type="project" value="TreeGrafter"/>
</dbReference>
<keyword evidence="4" id="KW-0862">Zinc</keyword>
<dbReference type="SUPFAM" id="SSF53474">
    <property type="entry name" value="alpha/beta-Hydrolases"/>
    <property type="match status" value="1"/>
</dbReference>
<dbReference type="EMBL" id="HBGN01035622">
    <property type="protein sequence ID" value="CAD9353236.1"/>
    <property type="molecule type" value="Transcribed_RNA"/>
</dbReference>
<evidence type="ECO:0000313" key="7">
    <source>
        <dbReference type="EMBL" id="CAD9353234.1"/>
    </source>
</evidence>
<evidence type="ECO:0000256" key="5">
    <source>
        <dbReference type="PROSITE-ProRule" id="PRU00134"/>
    </source>
</evidence>
<dbReference type="GO" id="GO:0008270">
    <property type="term" value="F:zinc ion binding"/>
    <property type="evidence" value="ECO:0007669"/>
    <property type="project" value="UniProtKB-KW"/>
</dbReference>
<accession>A0A6U3UIX6</accession>
<reference evidence="7" key="1">
    <citation type="submission" date="2021-01" db="EMBL/GenBank/DDBJ databases">
        <authorList>
            <person name="Corre E."/>
            <person name="Pelletier E."/>
            <person name="Niang G."/>
            <person name="Scheremetjew M."/>
            <person name="Finn R."/>
            <person name="Kale V."/>
            <person name="Holt S."/>
            <person name="Cochrane G."/>
            <person name="Meng A."/>
            <person name="Brown T."/>
            <person name="Cohen L."/>
        </authorList>
    </citation>
    <scope>NUCLEOTIDE SEQUENCE</scope>
    <source>
        <strain evidence="7">Pop2</strain>
    </source>
</reference>
<comment type="similarity">
    <text evidence="1">Belongs to the AB hydrolase superfamily. AB hydrolase 2 family.</text>
</comment>